<organism evidence="3 4">
    <name type="scientific">Actinoallomurus liliacearum</name>
    <dbReference type="NCBI Taxonomy" id="1080073"/>
    <lineage>
        <taxon>Bacteria</taxon>
        <taxon>Bacillati</taxon>
        <taxon>Actinomycetota</taxon>
        <taxon>Actinomycetes</taxon>
        <taxon>Streptosporangiales</taxon>
        <taxon>Thermomonosporaceae</taxon>
        <taxon>Actinoallomurus</taxon>
    </lineage>
</organism>
<evidence type="ECO:0000256" key="1">
    <source>
        <dbReference type="SAM" id="Phobius"/>
    </source>
</evidence>
<dbReference type="EMBL" id="BAABHJ010000002">
    <property type="protein sequence ID" value="GAA4602687.1"/>
    <property type="molecule type" value="Genomic_DNA"/>
</dbReference>
<evidence type="ECO:0000259" key="2">
    <source>
        <dbReference type="PROSITE" id="PS50965"/>
    </source>
</evidence>
<feature type="domain" description="NERD" evidence="2">
    <location>
        <begin position="85"/>
        <end position="199"/>
    </location>
</feature>
<comment type="caution">
    <text evidence="3">The sequence shown here is derived from an EMBL/GenBank/DDBJ whole genome shotgun (WGS) entry which is preliminary data.</text>
</comment>
<keyword evidence="1" id="KW-0472">Membrane</keyword>
<reference evidence="4" key="1">
    <citation type="journal article" date="2019" name="Int. J. Syst. Evol. Microbiol.">
        <title>The Global Catalogue of Microorganisms (GCM) 10K type strain sequencing project: providing services to taxonomists for standard genome sequencing and annotation.</title>
        <authorList>
            <consortium name="The Broad Institute Genomics Platform"/>
            <consortium name="The Broad Institute Genome Sequencing Center for Infectious Disease"/>
            <person name="Wu L."/>
            <person name="Ma J."/>
        </authorList>
    </citation>
    <scope>NUCLEOTIDE SEQUENCE [LARGE SCALE GENOMIC DNA]</scope>
    <source>
        <strain evidence="4">JCM 17938</strain>
    </source>
</reference>
<dbReference type="Pfam" id="PF08378">
    <property type="entry name" value="NERD"/>
    <property type="match status" value="1"/>
</dbReference>
<evidence type="ECO:0000313" key="4">
    <source>
        <dbReference type="Proteomes" id="UP001500212"/>
    </source>
</evidence>
<dbReference type="InterPro" id="IPR011528">
    <property type="entry name" value="NERD"/>
</dbReference>
<feature type="transmembrane region" description="Helical" evidence="1">
    <location>
        <begin position="40"/>
        <end position="68"/>
    </location>
</feature>
<evidence type="ECO:0000313" key="3">
    <source>
        <dbReference type="EMBL" id="GAA4602687.1"/>
    </source>
</evidence>
<keyword evidence="4" id="KW-1185">Reference proteome</keyword>
<sequence>MFGRSIYVPDNPALIGGSPQAVHEQLWAQGKRRRLQMRGALAAVSLVIGTVLVDFWFGLLAAVVVAAVDSLYYLRQRMVSSVWRKGQRGERRTSALLRLALAWRGYRVLQGRNVPEQGQIDHLVIGPTGVLMIDNQAVAPDTDIATYQGTLYVDERSGAKMASALRARADATAALLAERLGGEVVVEAVAVVHGGHLARGLVEAEGVTLVRMHRLPRWIRRQRNRFSPEQVAAITEAAHQLPISRHASIVR</sequence>
<dbReference type="Proteomes" id="UP001500212">
    <property type="component" value="Unassembled WGS sequence"/>
</dbReference>
<protein>
    <recommendedName>
        <fullName evidence="2">NERD domain-containing protein</fullName>
    </recommendedName>
</protein>
<accession>A0ABP8TEQ3</accession>
<name>A0ABP8TEQ3_9ACTN</name>
<keyword evidence="1" id="KW-0812">Transmembrane</keyword>
<gene>
    <name evidence="3" type="ORF">GCM10023195_08510</name>
</gene>
<dbReference type="RefSeq" id="WP_345348504.1">
    <property type="nucleotide sequence ID" value="NZ_BAABHJ010000002.1"/>
</dbReference>
<proteinExistence type="predicted"/>
<dbReference type="PROSITE" id="PS50965">
    <property type="entry name" value="NERD"/>
    <property type="match status" value="1"/>
</dbReference>
<keyword evidence="1" id="KW-1133">Transmembrane helix</keyword>